<gene>
    <name evidence="3" type="ORF">HFP15_03665</name>
</gene>
<dbReference type="Proteomes" id="UP000715441">
    <property type="component" value="Unassembled WGS sequence"/>
</dbReference>
<proteinExistence type="predicted"/>
<dbReference type="InterPro" id="IPR019734">
    <property type="entry name" value="TPR_rpt"/>
</dbReference>
<dbReference type="RefSeq" id="WP_168511442.1">
    <property type="nucleotide sequence ID" value="NZ_JAAXLS010000002.1"/>
</dbReference>
<dbReference type="PRINTS" id="PR00364">
    <property type="entry name" value="DISEASERSIST"/>
</dbReference>
<name>A0ABX1J145_9PSEU</name>
<dbReference type="SUPFAM" id="SSF48452">
    <property type="entry name" value="TPR-like"/>
    <property type="match status" value="1"/>
</dbReference>
<dbReference type="Gene3D" id="1.25.40.10">
    <property type="entry name" value="Tetratricopeptide repeat domain"/>
    <property type="match status" value="1"/>
</dbReference>
<dbReference type="EMBL" id="JAAXLS010000002">
    <property type="protein sequence ID" value="NKQ51976.1"/>
    <property type="molecule type" value="Genomic_DNA"/>
</dbReference>
<feature type="domain" description="HTH cro/C1-type" evidence="2">
    <location>
        <begin position="20"/>
        <end position="73"/>
    </location>
</feature>
<accession>A0ABX1J145</accession>
<dbReference type="PANTHER" id="PTHR47691:SF3">
    <property type="entry name" value="HTH-TYPE TRANSCRIPTIONAL REGULATOR RV0890C-RELATED"/>
    <property type="match status" value="1"/>
</dbReference>
<protein>
    <submittedName>
        <fullName evidence="3">Tetratricopeptide repeat protein</fullName>
    </submittedName>
</protein>
<feature type="repeat" description="TPR" evidence="1">
    <location>
        <begin position="660"/>
        <end position="693"/>
    </location>
</feature>
<dbReference type="Gene3D" id="1.10.260.40">
    <property type="entry name" value="lambda repressor-like DNA-binding domains"/>
    <property type="match status" value="1"/>
</dbReference>
<dbReference type="InterPro" id="IPR010982">
    <property type="entry name" value="Lambda_DNA-bd_dom_sf"/>
</dbReference>
<dbReference type="SMART" id="SM00530">
    <property type="entry name" value="HTH_XRE"/>
    <property type="match status" value="1"/>
</dbReference>
<dbReference type="InterPro" id="IPR042197">
    <property type="entry name" value="Apaf_helical"/>
</dbReference>
<dbReference type="CDD" id="cd00093">
    <property type="entry name" value="HTH_XRE"/>
    <property type="match status" value="1"/>
</dbReference>
<organism evidence="3 4">
    <name type="scientific">Amycolatopsis acididurans</name>
    <dbReference type="NCBI Taxonomy" id="2724524"/>
    <lineage>
        <taxon>Bacteria</taxon>
        <taxon>Bacillati</taxon>
        <taxon>Actinomycetota</taxon>
        <taxon>Actinomycetes</taxon>
        <taxon>Pseudonocardiales</taxon>
        <taxon>Pseudonocardiaceae</taxon>
        <taxon>Amycolatopsis</taxon>
    </lineage>
</organism>
<dbReference type="Pfam" id="PF13424">
    <property type="entry name" value="TPR_12"/>
    <property type="match status" value="1"/>
</dbReference>
<dbReference type="Pfam" id="PF13560">
    <property type="entry name" value="HTH_31"/>
    <property type="match status" value="1"/>
</dbReference>
<evidence type="ECO:0000313" key="3">
    <source>
        <dbReference type="EMBL" id="NKQ51976.1"/>
    </source>
</evidence>
<dbReference type="Gene3D" id="3.40.50.300">
    <property type="entry name" value="P-loop containing nucleotide triphosphate hydrolases"/>
    <property type="match status" value="1"/>
</dbReference>
<comment type="caution">
    <text evidence="3">The sequence shown here is derived from an EMBL/GenBank/DDBJ whole genome shotgun (WGS) entry which is preliminary data.</text>
</comment>
<dbReference type="Gene3D" id="1.10.8.430">
    <property type="entry name" value="Helical domain of apoptotic protease-activating factors"/>
    <property type="match status" value="1"/>
</dbReference>
<keyword evidence="1" id="KW-0802">TPR repeat</keyword>
<evidence type="ECO:0000259" key="2">
    <source>
        <dbReference type="PROSITE" id="PS50943"/>
    </source>
</evidence>
<dbReference type="Pfam" id="PF00931">
    <property type="entry name" value="NB-ARC"/>
    <property type="match status" value="1"/>
</dbReference>
<keyword evidence="4" id="KW-1185">Reference proteome</keyword>
<dbReference type="PROSITE" id="PS50005">
    <property type="entry name" value="TPR"/>
    <property type="match status" value="1"/>
</dbReference>
<dbReference type="PROSITE" id="PS50943">
    <property type="entry name" value="HTH_CROC1"/>
    <property type="match status" value="1"/>
</dbReference>
<reference evidence="3 4" key="1">
    <citation type="submission" date="2020-04" db="EMBL/GenBank/DDBJ databases">
        <title>Novel species.</title>
        <authorList>
            <person name="Teo W.F.A."/>
            <person name="Lipun K."/>
            <person name="Srisuk N."/>
            <person name="Duangmal K."/>
        </authorList>
    </citation>
    <scope>NUCLEOTIDE SEQUENCE [LARGE SCALE GENOMIC DNA]</scope>
    <source>
        <strain evidence="3 4">K13G38</strain>
    </source>
</reference>
<dbReference type="PANTHER" id="PTHR47691">
    <property type="entry name" value="REGULATOR-RELATED"/>
    <property type="match status" value="1"/>
</dbReference>
<dbReference type="InterPro" id="IPR011990">
    <property type="entry name" value="TPR-like_helical_dom_sf"/>
</dbReference>
<dbReference type="SUPFAM" id="SSF52540">
    <property type="entry name" value="P-loop containing nucleoside triphosphate hydrolases"/>
    <property type="match status" value="1"/>
</dbReference>
<evidence type="ECO:0000313" key="4">
    <source>
        <dbReference type="Proteomes" id="UP000715441"/>
    </source>
</evidence>
<dbReference type="InterPro" id="IPR027417">
    <property type="entry name" value="P-loop_NTPase"/>
</dbReference>
<dbReference type="InterPro" id="IPR001387">
    <property type="entry name" value="Cro/C1-type_HTH"/>
</dbReference>
<dbReference type="InterPro" id="IPR002182">
    <property type="entry name" value="NB-ARC"/>
</dbReference>
<sequence>MNGIRNTATSGDAGAFAKKLRELRSEQGLSIAALAHRVHYSRGHLNNVEHCVKAPSPELAAACDEALGADGELEALIPRQARAEHRPAIRPAQLPGWAGHFVGRVHQLEAIDTLLTRRPRSAVGVIHGPPGVGKTTLALQWAQLHRGDFPDGHLFADLRGHAPNRTAPADPDEVLEEFLVSLGLPSSEVPPPGEERSALFRSLTDGQRLLIALDNAGSSGQVQPLLPGAAECVVLVTSRTHLSGLAVRTGAVQVRLEPFKPDEALTLLREIVDPARVDGDPEVAQAIVEHCGHLPLAVALAGERIAAHPPLTLADLAAELTEERARLAALAAEDDDQTTVRTVFSWSYRSLEPATAKMFRRLGLHPGREISAGAAAALADTSTERAHALLRMLSAGHLVEEMRQGRFVLHDLLRLYASERVAVEESENERATAERRELIWYLHTAEAAGRKLAPYENHPMTSAAIFAEYQDAFDWCEAELPNFIAIIKLANRLGQHDLAWHIPRALFPYFHLRKPWGAWESTYRLGLDAAREEADPAGEAVMLQGIGLVRLGLRRFEEALIHFQRAYDVLDSTGDRSGSAWSLVGMGLAHAGLRHLGLARSYLERGRTTQRTANDRHGEAVTLIHLADTCREQRRAEDARDYASRALGIFREIGDVYGEGLALYQVGNAHAAAGDFTEAARYLNEALEVNRSARDDKGEADTLHALSHALLRAGDKDTARKHLYEALRIFDKRGDPAGDEVRARLAYLEEESETDSPDSA</sequence>
<dbReference type="SMART" id="SM00028">
    <property type="entry name" value="TPR"/>
    <property type="match status" value="4"/>
</dbReference>
<dbReference type="SUPFAM" id="SSF47413">
    <property type="entry name" value="lambda repressor-like DNA-binding domains"/>
    <property type="match status" value="1"/>
</dbReference>
<evidence type="ECO:0000256" key="1">
    <source>
        <dbReference type="PROSITE-ProRule" id="PRU00339"/>
    </source>
</evidence>